<evidence type="ECO:0000259" key="1">
    <source>
        <dbReference type="PROSITE" id="PS51819"/>
    </source>
</evidence>
<dbReference type="Gene3D" id="3.10.180.10">
    <property type="entry name" value="2,3-Dihydroxybiphenyl 1,2-Dioxygenase, domain 1"/>
    <property type="match status" value="1"/>
</dbReference>
<dbReference type="EMBL" id="JADKYB010000009">
    <property type="protein sequence ID" value="MBM9506673.1"/>
    <property type="molecule type" value="Genomic_DNA"/>
</dbReference>
<comment type="caution">
    <text evidence="2">The sequence shown here is derived from an EMBL/GenBank/DDBJ whole genome shotgun (WGS) entry which is preliminary data.</text>
</comment>
<dbReference type="PROSITE" id="PS51819">
    <property type="entry name" value="VOC"/>
    <property type="match status" value="1"/>
</dbReference>
<dbReference type="PANTHER" id="PTHR35908">
    <property type="entry name" value="HYPOTHETICAL FUSION PROTEIN"/>
    <property type="match status" value="1"/>
</dbReference>
<dbReference type="SUPFAM" id="SSF54593">
    <property type="entry name" value="Glyoxalase/Bleomycin resistance protein/Dihydroxybiphenyl dioxygenase"/>
    <property type="match status" value="1"/>
</dbReference>
<reference evidence="2 3" key="1">
    <citation type="submission" date="2021-01" db="EMBL/GenBank/DDBJ databases">
        <title>Streptomyces acididurans sp. nov., isolated from a peat swamp forest soil.</title>
        <authorList>
            <person name="Chantavorakit T."/>
            <person name="Duangmal K."/>
        </authorList>
    </citation>
    <scope>NUCLEOTIDE SEQUENCE [LARGE SCALE GENOMIC DNA]</scope>
    <source>
        <strain evidence="2 3">KK5PA1</strain>
    </source>
</reference>
<evidence type="ECO:0000313" key="2">
    <source>
        <dbReference type="EMBL" id="MBM9506673.1"/>
    </source>
</evidence>
<dbReference type="InterPro" id="IPR041581">
    <property type="entry name" value="Glyoxalase_6"/>
</dbReference>
<dbReference type="CDD" id="cd06587">
    <property type="entry name" value="VOC"/>
    <property type="match status" value="1"/>
</dbReference>
<name>A0ABS2TTK2_9ACTN</name>
<proteinExistence type="predicted"/>
<organism evidence="2 3">
    <name type="scientific">Actinacidiphila acididurans</name>
    <dbReference type="NCBI Taxonomy" id="2784346"/>
    <lineage>
        <taxon>Bacteria</taxon>
        <taxon>Bacillati</taxon>
        <taxon>Actinomycetota</taxon>
        <taxon>Actinomycetes</taxon>
        <taxon>Kitasatosporales</taxon>
        <taxon>Streptomycetaceae</taxon>
        <taxon>Actinacidiphila</taxon>
    </lineage>
</organism>
<evidence type="ECO:0000313" key="3">
    <source>
        <dbReference type="Proteomes" id="UP000749040"/>
    </source>
</evidence>
<feature type="domain" description="VOC" evidence="1">
    <location>
        <begin position="6"/>
        <end position="123"/>
    </location>
</feature>
<protein>
    <submittedName>
        <fullName evidence="2">VOC family protein</fullName>
    </submittedName>
</protein>
<keyword evidence="3" id="KW-1185">Reference proteome</keyword>
<dbReference type="InterPro" id="IPR029068">
    <property type="entry name" value="Glyas_Bleomycin-R_OHBP_Dase"/>
</dbReference>
<dbReference type="InterPro" id="IPR037523">
    <property type="entry name" value="VOC_core"/>
</dbReference>
<dbReference type="Pfam" id="PF18029">
    <property type="entry name" value="Glyoxalase_6"/>
    <property type="match status" value="1"/>
</dbReference>
<sequence>MPLQMKLTAITLDCPDPLALLAFYQQATGLEPHPKSDAHFAGITREDGLFIGFQRVDDYQAPRWPDQTVPQQCHLDFAVQDMDEAEAQLLELGARRPDHQPGKDKHWRVLTDPAGHPFCLIKDKERKFT</sequence>
<dbReference type="RefSeq" id="WP_205358521.1">
    <property type="nucleotide sequence ID" value="NZ_JADKYB010000009.1"/>
</dbReference>
<dbReference type="Proteomes" id="UP000749040">
    <property type="component" value="Unassembled WGS sequence"/>
</dbReference>
<dbReference type="PANTHER" id="PTHR35908:SF1">
    <property type="entry name" value="CONSERVED PROTEIN"/>
    <property type="match status" value="1"/>
</dbReference>
<gene>
    <name evidence="2" type="ORF">ITX44_19350</name>
</gene>
<accession>A0ABS2TTK2</accession>